<feature type="compositionally biased region" description="Basic and acidic residues" evidence="8">
    <location>
        <begin position="194"/>
        <end position="207"/>
    </location>
</feature>
<feature type="domain" description="M23ase beta-sheet core" evidence="9">
    <location>
        <begin position="307"/>
        <end position="403"/>
    </location>
</feature>
<evidence type="ECO:0000256" key="7">
    <source>
        <dbReference type="SAM" id="Coils"/>
    </source>
</evidence>
<dbReference type="SUPFAM" id="SSF51261">
    <property type="entry name" value="Duplicated hybrid motif"/>
    <property type="match status" value="1"/>
</dbReference>
<keyword evidence="6" id="KW-0482">Metalloprotease</keyword>
<keyword evidence="7" id="KW-0175">Coiled coil</keyword>
<keyword evidence="11" id="KW-1185">Reference proteome</keyword>
<dbReference type="InterPro" id="IPR011055">
    <property type="entry name" value="Dup_hybrid_motif"/>
</dbReference>
<dbReference type="GO" id="GO:0046872">
    <property type="term" value="F:metal ion binding"/>
    <property type="evidence" value="ECO:0007669"/>
    <property type="project" value="UniProtKB-KW"/>
</dbReference>
<keyword evidence="5" id="KW-0862">Zinc</keyword>
<proteinExistence type="predicted"/>
<dbReference type="RefSeq" id="WP_150045567.1">
    <property type="nucleotide sequence ID" value="NZ_OW485601.1"/>
</dbReference>
<dbReference type="Proteomes" id="UP000325255">
    <property type="component" value="Unassembled WGS sequence"/>
</dbReference>
<evidence type="ECO:0000256" key="1">
    <source>
        <dbReference type="ARBA" id="ARBA00001947"/>
    </source>
</evidence>
<evidence type="ECO:0000259" key="9">
    <source>
        <dbReference type="Pfam" id="PF01551"/>
    </source>
</evidence>
<keyword evidence="3" id="KW-0479">Metal-binding</keyword>
<dbReference type="AlphaFoldDB" id="A0A5M6IJ00"/>
<reference evidence="10 11" key="1">
    <citation type="submission" date="2019-09" db="EMBL/GenBank/DDBJ databases">
        <title>Genome sequence of Rhodovastum atsumiense, a diverse member of the Acetobacteraceae family of non-sulfur purple photosynthetic bacteria.</title>
        <authorList>
            <person name="Meyer T."/>
            <person name="Kyndt J."/>
        </authorList>
    </citation>
    <scope>NUCLEOTIDE SEQUENCE [LARGE SCALE GENOMIC DNA]</scope>
    <source>
        <strain evidence="10 11">DSM 21279</strain>
    </source>
</reference>
<sequence length="411" mass="43145">MPKGLRNGIGGGLLILGMLAGTALGQTPQDVQEAERARAAHAAARAEAEARSAAARAQEQRLATDRVAAAARLRGLEQTTAETAERIAALRARQQAAQARIAERAATLAPMLPVMERLALYPAETLLAVPLPPEQAVRGLLVLGGLSRRLEREAVALRDAQAQAMQARRETEAELPRLAAAQTAQAREAAALDSRIEAARQSRKQAEDEAADAARQAAAAASRADSLRAAIARIEAERRAAEARARAEAAAALRARREAEAEAAKRRQEALARPAGRGLSAANSRLTVPVTGQLVRGFGDASDGGPSSGMTWTPVPGARVVAPCGGRVAFADRFRSYGLLLILDCGGGWHAVLGGLERLDAQVGENVQQGEPVGAMLPESQQAGSGRGTLYMELRRSGRPVDPAPYLRARG</sequence>
<dbReference type="Gene3D" id="2.70.70.10">
    <property type="entry name" value="Glucose Permease (Domain IIA)"/>
    <property type="match status" value="1"/>
</dbReference>
<dbReference type="PANTHER" id="PTHR21666:SF288">
    <property type="entry name" value="CELL DIVISION PROTEIN YTFB"/>
    <property type="match status" value="1"/>
</dbReference>
<evidence type="ECO:0000256" key="4">
    <source>
        <dbReference type="ARBA" id="ARBA00022801"/>
    </source>
</evidence>
<dbReference type="CDD" id="cd12797">
    <property type="entry name" value="M23_peptidase"/>
    <property type="match status" value="1"/>
</dbReference>
<keyword evidence="2" id="KW-0645">Protease</keyword>
<dbReference type="PANTHER" id="PTHR21666">
    <property type="entry name" value="PEPTIDASE-RELATED"/>
    <property type="match status" value="1"/>
</dbReference>
<feature type="coiled-coil region" evidence="7">
    <location>
        <begin position="31"/>
        <end position="93"/>
    </location>
</feature>
<gene>
    <name evidence="10" type="ORF">F1189_30105</name>
</gene>
<evidence type="ECO:0000256" key="2">
    <source>
        <dbReference type="ARBA" id="ARBA00022670"/>
    </source>
</evidence>
<evidence type="ECO:0000313" key="11">
    <source>
        <dbReference type="Proteomes" id="UP000325255"/>
    </source>
</evidence>
<dbReference type="Pfam" id="PF01551">
    <property type="entry name" value="Peptidase_M23"/>
    <property type="match status" value="1"/>
</dbReference>
<evidence type="ECO:0000256" key="5">
    <source>
        <dbReference type="ARBA" id="ARBA00022833"/>
    </source>
</evidence>
<dbReference type="InterPro" id="IPR016047">
    <property type="entry name" value="M23ase_b-sheet_dom"/>
</dbReference>
<evidence type="ECO:0000313" key="10">
    <source>
        <dbReference type="EMBL" id="KAA5608223.1"/>
    </source>
</evidence>
<accession>A0A5M6IJ00</accession>
<dbReference type="GO" id="GO:0006508">
    <property type="term" value="P:proteolysis"/>
    <property type="evidence" value="ECO:0007669"/>
    <property type="project" value="UniProtKB-KW"/>
</dbReference>
<comment type="caution">
    <text evidence="10">The sequence shown here is derived from an EMBL/GenBank/DDBJ whole genome shotgun (WGS) entry which is preliminary data.</text>
</comment>
<comment type="cofactor">
    <cofactor evidence="1">
        <name>Zn(2+)</name>
        <dbReference type="ChEBI" id="CHEBI:29105"/>
    </cofactor>
</comment>
<name>A0A5M6IJ00_9PROT</name>
<evidence type="ECO:0000256" key="6">
    <source>
        <dbReference type="ARBA" id="ARBA00023049"/>
    </source>
</evidence>
<dbReference type="GO" id="GO:0004222">
    <property type="term" value="F:metalloendopeptidase activity"/>
    <property type="evidence" value="ECO:0007669"/>
    <property type="project" value="TreeGrafter"/>
</dbReference>
<organism evidence="10 11">
    <name type="scientific">Rhodovastum atsumiense</name>
    <dbReference type="NCBI Taxonomy" id="504468"/>
    <lineage>
        <taxon>Bacteria</taxon>
        <taxon>Pseudomonadati</taxon>
        <taxon>Pseudomonadota</taxon>
        <taxon>Alphaproteobacteria</taxon>
        <taxon>Acetobacterales</taxon>
        <taxon>Acetobacteraceae</taxon>
        <taxon>Rhodovastum</taxon>
    </lineage>
</organism>
<dbReference type="OrthoDB" id="9809144at2"/>
<evidence type="ECO:0000256" key="8">
    <source>
        <dbReference type="SAM" id="MobiDB-lite"/>
    </source>
</evidence>
<protein>
    <submittedName>
        <fullName evidence="10">Peptidoglycan DD-metalloendopeptidase family protein</fullName>
    </submittedName>
</protein>
<evidence type="ECO:0000256" key="3">
    <source>
        <dbReference type="ARBA" id="ARBA00022723"/>
    </source>
</evidence>
<feature type="region of interest" description="Disordered" evidence="8">
    <location>
        <begin position="192"/>
        <end position="217"/>
    </location>
</feature>
<dbReference type="EMBL" id="VWPK01000096">
    <property type="protein sequence ID" value="KAA5608223.1"/>
    <property type="molecule type" value="Genomic_DNA"/>
</dbReference>
<keyword evidence="4" id="KW-0378">Hydrolase</keyword>
<dbReference type="InterPro" id="IPR050570">
    <property type="entry name" value="Cell_wall_metabolism_enzyme"/>
</dbReference>